<evidence type="ECO:0000313" key="4">
    <source>
        <dbReference type="Proteomes" id="UP001596484"/>
    </source>
</evidence>
<evidence type="ECO:0000259" key="2">
    <source>
        <dbReference type="Pfam" id="PF13449"/>
    </source>
</evidence>
<sequence length="384" mass="40356">MRSARSRVRLVGTAAVSAALVLCAAPTATAVPDFGSSGSSGSSNGHLRLGYVNSITVPTGTPFDGFPIGGLSGIDYDSARGEYVAISDNRGEQGPVRYYSLRLPLDQAGKLTTAEFTGQTSLLDTNQAPFTPRTADTESIRYLPGSDSLLYTSEGSARIGLPGFVRETARDGKFLRDYALPEAYTPKATPPSGFRDNLGFEAVTVDRAGTTITAASENALAQDGPAISDQVGSQSRFLRIDRVTGAHRGEFVYDVDPVRLAPGEPFVPVSSVNGIGEILAVGDSDYLVLERNVSAGGGFSVKIFRTDVHGAENVAGKPVLGGTERKMRKELVFDFAAAGVNPECIEGITWGPTGPDGTRTLVLVADDNFGLAGKTTFHLLTVGR</sequence>
<gene>
    <name evidence="3" type="ORF">ACFQS9_09845</name>
</gene>
<reference evidence="4" key="1">
    <citation type="journal article" date="2019" name="Int. J. Syst. Evol. Microbiol.">
        <title>The Global Catalogue of Microorganisms (GCM) 10K type strain sequencing project: providing services to taxonomists for standard genome sequencing and annotation.</title>
        <authorList>
            <consortium name="The Broad Institute Genomics Platform"/>
            <consortium name="The Broad Institute Genome Sequencing Center for Infectious Disease"/>
            <person name="Wu L."/>
            <person name="Ma J."/>
        </authorList>
    </citation>
    <scope>NUCLEOTIDE SEQUENCE [LARGE SCALE GENOMIC DNA]</scope>
    <source>
        <strain evidence="4">ICMP 19430</strain>
    </source>
</reference>
<comment type="caution">
    <text evidence="3">The sequence shown here is derived from an EMBL/GenBank/DDBJ whole genome shotgun (WGS) entry which is preliminary data.</text>
</comment>
<dbReference type="EMBL" id="JBHTCS010000011">
    <property type="protein sequence ID" value="MFC7448192.1"/>
    <property type="molecule type" value="Genomic_DNA"/>
</dbReference>
<proteinExistence type="predicted"/>
<organism evidence="3 4">
    <name type="scientific">Rhodococcus daqingensis</name>
    <dbReference type="NCBI Taxonomy" id="2479363"/>
    <lineage>
        <taxon>Bacteria</taxon>
        <taxon>Bacillati</taxon>
        <taxon>Actinomycetota</taxon>
        <taxon>Actinomycetes</taxon>
        <taxon>Mycobacteriales</taxon>
        <taxon>Nocardiaceae</taxon>
        <taxon>Rhodococcus</taxon>
    </lineage>
</organism>
<evidence type="ECO:0000313" key="3">
    <source>
        <dbReference type="EMBL" id="MFC7448192.1"/>
    </source>
</evidence>
<dbReference type="Proteomes" id="UP001596484">
    <property type="component" value="Unassembled WGS sequence"/>
</dbReference>
<dbReference type="InterPro" id="IPR027372">
    <property type="entry name" value="Phytase-like_dom"/>
</dbReference>
<feature type="domain" description="Phytase-like" evidence="2">
    <location>
        <begin position="67"/>
        <end position="369"/>
    </location>
</feature>
<dbReference type="PANTHER" id="PTHR37957:SF1">
    <property type="entry name" value="PHYTASE-LIKE DOMAIN-CONTAINING PROTEIN"/>
    <property type="match status" value="1"/>
</dbReference>
<evidence type="ECO:0000256" key="1">
    <source>
        <dbReference type="SAM" id="SignalP"/>
    </source>
</evidence>
<keyword evidence="4" id="KW-1185">Reference proteome</keyword>
<feature type="chain" id="PRO_5046832831" evidence="1">
    <location>
        <begin position="31"/>
        <end position="384"/>
    </location>
</feature>
<protein>
    <submittedName>
        <fullName evidence="3">Esterase-like activity of phytase family protein</fullName>
    </submittedName>
</protein>
<dbReference type="Pfam" id="PF13449">
    <property type="entry name" value="Phytase-like"/>
    <property type="match status" value="1"/>
</dbReference>
<dbReference type="PANTHER" id="PTHR37957">
    <property type="entry name" value="BLR7070 PROTEIN"/>
    <property type="match status" value="1"/>
</dbReference>
<keyword evidence="1" id="KW-0732">Signal</keyword>
<dbReference type="RefSeq" id="WP_378403992.1">
    <property type="nucleotide sequence ID" value="NZ_JBHTCS010000011.1"/>
</dbReference>
<feature type="signal peptide" evidence="1">
    <location>
        <begin position="1"/>
        <end position="30"/>
    </location>
</feature>
<name>A0ABW2RWF4_9NOCA</name>
<accession>A0ABW2RWF4</accession>